<dbReference type="Gene3D" id="3.30.200.20">
    <property type="entry name" value="Phosphorylase Kinase, domain 1"/>
    <property type="match status" value="1"/>
</dbReference>
<dbReference type="GO" id="GO:0005524">
    <property type="term" value="F:ATP binding"/>
    <property type="evidence" value="ECO:0007669"/>
    <property type="project" value="UniProtKB-UniRule"/>
</dbReference>
<dbReference type="Pfam" id="PF00069">
    <property type="entry name" value="Pkinase"/>
    <property type="match status" value="1"/>
</dbReference>
<evidence type="ECO:0000313" key="4">
    <source>
        <dbReference type="EMBL" id="KAL3091650.1"/>
    </source>
</evidence>
<name>A0ABD2JLZ4_9BILA</name>
<dbReference type="FunFam" id="3.30.200.20:FF:000259">
    <property type="entry name" value="Mitogen-activated protein kinase kinase kinase kinase 4"/>
    <property type="match status" value="1"/>
</dbReference>
<sequence length="335" mass="37298">MFEDSVDLQSLKDPSGIFDLIEVVGNGTYGQVYKGRHLKTQALAAIKIMNINEDEEEEIKAEINMLKKYSHHPNIATYYGAFIKKLPSSTGKHDQLWLVMEFCGSGSRNGSLIFARKSFRFSGHTTAKGKIVCVLNIEAKVTAAVQQQKQSGNEQRRKAPQQFARKGRKPEDLDVLADELRELSKLVPVRQPPMGIPAKGSPPKVPDSPPAPPPRDSSIAECFSSSSASGRMGRDKEKPPSKANAFNDSHDKPLPPTPTHCESAHFDNGNNNNGTLVLRSSVSPQWRRRSNSSNLLRRTEEKRNLADFLKIPNIKGKIRRRTVRKVSDLSEFLSN</sequence>
<feature type="region of interest" description="Disordered" evidence="2">
    <location>
        <begin position="147"/>
        <end position="172"/>
    </location>
</feature>
<dbReference type="PANTHER" id="PTHR47096:SF1">
    <property type="entry name" value="MISSHAPEN LIKE KINASE 1"/>
    <property type="match status" value="1"/>
</dbReference>
<dbReference type="InterPro" id="IPR011009">
    <property type="entry name" value="Kinase-like_dom_sf"/>
</dbReference>
<dbReference type="InterPro" id="IPR017441">
    <property type="entry name" value="Protein_kinase_ATP_BS"/>
</dbReference>
<feature type="domain" description="Protein kinase" evidence="3">
    <location>
        <begin position="18"/>
        <end position="335"/>
    </location>
</feature>
<dbReference type="PROSITE" id="PS50011">
    <property type="entry name" value="PROTEIN_KINASE_DOM"/>
    <property type="match status" value="1"/>
</dbReference>
<evidence type="ECO:0000313" key="5">
    <source>
        <dbReference type="Proteomes" id="UP001620626"/>
    </source>
</evidence>
<organism evidence="4 5">
    <name type="scientific">Heterodera trifolii</name>
    <dbReference type="NCBI Taxonomy" id="157864"/>
    <lineage>
        <taxon>Eukaryota</taxon>
        <taxon>Metazoa</taxon>
        <taxon>Ecdysozoa</taxon>
        <taxon>Nematoda</taxon>
        <taxon>Chromadorea</taxon>
        <taxon>Rhabditida</taxon>
        <taxon>Tylenchina</taxon>
        <taxon>Tylenchomorpha</taxon>
        <taxon>Tylenchoidea</taxon>
        <taxon>Heteroderidae</taxon>
        <taxon>Heteroderinae</taxon>
        <taxon>Heterodera</taxon>
    </lineage>
</organism>
<dbReference type="InterPro" id="IPR051700">
    <property type="entry name" value="STE20_Ser-Thr_kinase"/>
</dbReference>
<accession>A0ABD2JLZ4</accession>
<comment type="caution">
    <text evidence="4">The sequence shown here is derived from an EMBL/GenBank/DDBJ whole genome shotgun (WGS) entry which is preliminary data.</text>
</comment>
<dbReference type="InterPro" id="IPR000719">
    <property type="entry name" value="Prot_kinase_dom"/>
</dbReference>
<feature type="binding site" evidence="1">
    <location>
        <position position="47"/>
    </location>
    <ligand>
        <name>ATP</name>
        <dbReference type="ChEBI" id="CHEBI:30616"/>
    </ligand>
</feature>
<dbReference type="SUPFAM" id="SSF56112">
    <property type="entry name" value="Protein kinase-like (PK-like)"/>
    <property type="match status" value="1"/>
</dbReference>
<dbReference type="PANTHER" id="PTHR47096">
    <property type="entry name" value="MISSHAPEN LIKE KINASE 1"/>
    <property type="match status" value="1"/>
</dbReference>
<feature type="compositionally biased region" description="Polar residues" evidence="2">
    <location>
        <begin position="268"/>
        <end position="277"/>
    </location>
</feature>
<protein>
    <recommendedName>
        <fullName evidence="3">Protein kinase domain-containing protein</fullName>
    </recommendedName>
</protein>
<evidence type="ECO:0000256" key="1">
    <source>
        <dbReference type="PROSITE-ProRule" id="PRU10141"/>
    </source>
</evidence>
<dbReference type="EMBL" id="JBICBT010000941">
    <property type="protein sequence ID" value="KAL3091650.1"/>
    <property type="molecule type" value="Genomic_DNA"/>
</dbReference>
<evidence type="ECO:0000259" key="3">
    <source>
        <dbReference type="PROSITE" id="PS50011"/>
    </source>
</evidence>
<gene>
    <name evidence="4" type="ORF">niasHT_024232</name>
</gene>
<keyword evidence="5" id="KW-1185">Reference proteome</keyword>
<feature type="compositionally biased region" description="Pro residues" evidence="2">
    <location>
        <begin position="203"/>
        <end position="215"/>
    </location>
</feature>
<proteinExistence type="predicted"/>
<dbReference type="Proteomes" id="UP001620626">
    <property type="component" value="Unassembled WGS sequence"/>
</dbReference>
<feature type="compositionally biased region" description="Low complexity" evidence="2">
    <location>
        <begin position="216"/>
        <end position="229"/>
    </location>
</feature>
<dbReference type="AlphaFoldDB" id="A0ABD2JLZ4"/>
<keyword evidence="1" id="KW-0547">Nucleotide-binding</keyword>
<evidence type="ECO:0000256" key="2">
    <source>
        <dbReference type="SAM" id="MobiDB-lite"/>
    </source>
</evidence>
<feature type="region of interest" description="Disordered" evidence="2">
    <location>
        <begin position="184"/>
        <end position="277"/>
    </location>
</feature>
<dbReference type="PROSITE" id="PS00107">
    <property type="entry name" value="PROTEIN_KINASE_ATP"/>
    <property type="match status" value="1"/>
</dbReference>
<reference evidence="4 5" key="1">
    <citation type="submission" date="2024-10" db="EMBL/GenBank/DDBJ databases">
        <authorList>
            <person name="Kim D."/>
        </authorList>
    </citation>
    <scope>NUCLEOTIDE SEQUENCE [LARGE SCALE GENOMIC DNA]</scope>
    <source>
        <strain evidence="4">BH-2024</strain>
    </source>
</reference>
<keyword evidence="1" id="KW-0067">ATP-binding</keyword>